<protein>
    <recommendedName>
        <fullName evidence="1">Cyclophilin TM1367-like domain-containing protein</fullName>
    </recommendedName>
</protein>
<evidence type="ECO:0000313" key="3">
    <source>
        <dbReference type="Proteomes" id="UP000001296"/>
    </source>
</evidence>
<dbReference type="KEGG" id="sta:STHERM_c18070"/>
<name>E0RPG0_WINT6</name>
<accession>E0RPG0</accession>
<reference key="1">
    <citation type="submission" date="2009-08" db="EMBL/GenBank/DDBJ databases">
        <title>The genome sequence of Spirochaeta thermophila DSM6192.</title>
        <authorList>
            <person name="Angelov A."/>
            <person name="Mientus M."/>
            <person name="Wittenberg S."/>
            <person name="Lehmann R."/>
            <person name="Liesegang H."/>
            <person name="Daniel R."/>
            <person name="Liebl W."/>
        </authorList>
    </citation>
    <scope>NUCLEOTIDE SEQUENCE</scope>
    <source>
        <strain>DSM 6192</strain>
    </source>
</reference>
<organism evidence="2 3">
    <name type="scientific">Winmispira thermophila (strain ATCC 49972 / DSM 6192 / RI 19.B1)</name>
    <name type="common">Spirochaeta thermophila</name>
    <dbReference type="NCBI Taxonomy" id="665571"/>
    <lineage>
        <taxon>Bacteria</taxon>
        <taxon>Pseudomonadati</taxon>
        <taxon>Spirochaetota</taxon>
        <taxon>Spirochaetia</taxon>
        <taxon>Winmispirales</taxon>
        <taxon>Winmispiraceae</taxon>
        <taxon>Winmispira</taxon>
    </lineage>
</organism>
<dbReference type="InterPro" id="IPR025658">
    <property type="entry name" value="Cyclophilin_TM1367"/>
</dbReference>
<proteinExistence type="predicted"/>
<dbReference type="HOGENOM" id="CLU_144084_1_0_12"/>
<dbReference type="InterPro" id="IPR029000">
    <property type="entry name" value="Cyclophilin-like_dom_sf"/>
</dbReference>
<evidence type="ECO:0000259" key="1">
    <source>
        <dbReference type="Pfam" id="PF04126"/>
    </source>
</evidence>
<evidence type="ECO:0000313" key="2">
    <source>
        <dbReference type="EMBL" id="ADN02742.1"/>
    </source>
</evidence>
<sequence length="121" mass="13500">MKVRLVIDEEVFEAELFDTPLGKAIAALLPVEGRGAFWGSEIYFPIALRRSLERPQELVQPGDLAYWPGGPSFCIFWGPTPISGPGEIRPASEVEVFGRITSDLAGFDRVKWPVVRVERVE</sequence>
<dbReference type="Proteomes" id="UP000001296">
    <property type="component" value="Chromosome"/>
</dbReference>
<dbReference type="AlphaFoldDB" id="E0RPG0"/>
<dbReference type="RefSeq" id="WP_013314581.1">
    <property type="nucleotide sequence ID" value="NC_014484.1"/>
</dbReference>
<reference evidence="2 3" key="2">
    <citation type="journal article" date="2010" name="J. Bacteriol.">
        <title>Genome sequence of the polysaccharide-degrading, thermophilic anaerobe Spirochaeta thermophila DSM 6192.</title>
        <authorList>
            <person name="Angelov A."/>
            <person name="Liebl S."/>
            <person name="Ballschmiter M."/>
            <person name="Bomeke M."/>
            <person name="Lehmann R."/>
            <person name="Liesegang H."/>
            <person name="Daniel R."/>
            <person name="Liebl W."/>
        </authorList>
    </citation>
    <scope>NUCLEOTIDE SEQUENCE [LARGE SCALE GENOMIC DNA]</scope>
    <source>
        <strain evidence="3">ATCC 49972 / DSM 6192 / RI 19.B1</strain>
    </source>
</reference>
<gene>
    <name evidence="2" type="ordered locus">STHERM_c18070</name>
</gene>
<dbReference type="SUPFAM" id="SSF50891">
    <property type="entry name" value="Cyclophilin-like"/>
    <property type="match status" value="1"/>
</dbReference>
<dbReference type="PaxDb" id="665571-STHERM_c18070"/>
<feature type="domain" description="Cyclophilin TM1367-like" evidence="1">
    <location>
        <begin position="1"/>
        <end position="110"/>
    </location>
</feature>
<dbReference type="Gene3D" id="2.40.100.20">
    <property type="match status" value="1"/>
</dbReference>
<dbReference type="eggNOG" id="COG2164">
    <property type="taxonomic scope" value="Bacteria"/>
</dbReference>
<dbReference type="Pfam" id="PF04126">
    <property type="entry name" value="Cyclophil_like"/>
    <property type="match status" value="1"/>
</dbReference>
<dbReference type="EMBL" id="CP001698">
    <property type="protein sequence ID" value="ADN02742.1"/>
    <property type="molecule type" value="Genomic_DNA"/>
</dbReference>